<dbReference type="PANTHER" id="PTHR36110:SF2">
    <property type="entry name" value="RING-CLEAVING DIOXYGENASE MHQE-RELATED"/>
    <property type="match status" value="1"/>
</dbReference>
<reference evidence="2 3" key="2">
    <citation type="journal article" date="2013" name="PLoS ONE">
        <title>INDIGO - INtegrated Data Warehouse of MIcrobial GenOmes with Examples from the Red Sea Extremophiles.</title>
        <authorList>
            <person name="Alam I."/>
            <person name="Antunes A."/>
            <person name="Kamau A.A."/>
            <person name="Ba Alawi W."/>
            <person name="Kalkatawi M."/>
            <person name="Stingl U."/>
            <person name="Bajic V.B."/>
        </authorList>
    </citation>
    <scope>NUCLEOTIDE SEQUENCE [LARGE SCALE GENOMIC DNA]</scope>
    <source>
        <strain evidence="2 3">E1L3A</strain>
    </source>
</reference>
<sequence>MTAPSAGLHHITAICGDPAENRRFFVDVLGLRLVKKTVNFDDPGTYHLYYGDEVGTPGSALTFFAFSGAPRGQHGLGAATEIAFAVPTDTLDFWQAHLATHGVDTQRITRFNEEALCFTGPHGNSLALVASDWAAAIPGRRGASVDSAYAIRGFHGVTLWIAELAPSAAVLEQVLGFQQGGHDSDRVRFIADVGNTLGSIVDLRVDPDLASARQGVGSVHHVAFRANDDAHENALRERLMEHGLQVTPTIDRQYFRSVYFREPAGVLFEIATDGPGFTIDEPVEALGTSLKLPPKYEKRRALIEQALFEL</sequence>
<gene>
    <name evidence="2" type="ORF">SSPSH_002967</name>
</gene>
<evidence type="ECO:0000313" key="3">
    <source>
        <dbReference type="Proteomes" id="UP000006242"/>
    </source>
</evidence>
<keyword evidence="2" id="KW-0223">Dioxygenase</keyword>
<protein>
    <submittedName>
        <fullName evidence="2">Dioxygenase protein</fullName>
        <ecNumber evidence="2">4.4.1.5</ecNumber>
    </submittedName>
</protein>
<dbReference type="Pfam" id="PF00903">
    <property type="entry name" value="Glyoxalase"/>
    <property type="match status" value="2"/>
</dbReference>
<dbReference type="STRING" id="1033802.SSPSH_002967"/>
<feature type="domain" description="VOC" evidence="1">
    <location>
        <begin position="7"/>
        <end position="131"/>
    </location>
</feature>
<dbReference type="InterPro" id="IPR004360">
    <property type="entry name" value="Glyas_Fos-R_dOase_dom"/>
</dbReference>
<dbReference type="InterPro" id="IPR052537">
    <property type="entry name" value="Extradiol_RC_dioxygenase"/>
</dbReference>
<dbReference type="PANTHER" id="PTHR36110">
    <property type="entry name" value="RING-CLEAVING DIOXYGENASE MHQE-RELATED"/>
    <property type="match status" value="1"/>
</dbReference>
<keyword evidence="3" id="KW-1185">Reference proteome</keyword>
<dbReference type="PROSITE" id="PS51819">
    <property type="entry name" value="VOC"/>
    <property type="match status" value="2"/>
</dbReference>
<accession>U2EJK3</accession>
<dbReference type="OrthoDB" id="9795618at2"/>
<keyword evidence="2" id="KW-0560">Oxidoreductase</keyword>
<dbReference type="AlphaFoldDB" id="U2EJK3"/>
<evidence type="ECO:0000259" key="1">
    <source>
        <dbReference type="PROSITE" id="PS51819"/>
    </source>
</evidence>
<dbReference type="Gene3D" id="3.10.180.10">
    <property type="entry name" value="2,3-Dihydroxybiphenyl 1,2-Dioxygenase, domain 1"/>
    <property type="match status" value="2"/>
</dbReference>
<dbReference type="eggNOG" id="COG0346">
    <property type="taxonomic scope" value="Bacteria"/>
</dbReference>
<dbReference type="InterPro" id="IPR029068">
    <property type="entry name" value="Glyas_Bleomycin-R_OHBP_Dase"/>
</dbReference>
<dbReference type="GO" id="GO:0051213">
    <property type="term" value="F:dioxygenase activity"/>
    <property type="evidence" value="ECO:0007669"/>
    <property type="project" value="UniProtKB-KW"/>
</dbReference>
<dbReference type="GO" id="GO:0004462">
    <property type="term" value="F:lactoylglutathione lyase activity"/>
    <property type="evidence" value="ECO:0007669"/>
    <property type="project" value="UniProtKB-EC"/>
</dbReference>
<dbReference type="EMBL" id="AFNV02000022">
    <property type="protein sequence ID" value="ERJ18190.1"/>
    <property type="molecule type" value="Genomic_DNA"/>
</dbReference>
<dbReference type="EC" id="4.4.1.5" evidence="2"/>
<dbReference type="SUPFAM" id="SSF54593">
    <property type="entry name" value="Glyoxalase/Bleomycin resistance protein/Dihydroxybiphenyl dioxygenase"/>
    <property type="match status" value="1"/>
</dbReference>
<name>U2EJK3_9GAMM</name>
<dbReference type="InterPro" id="IPR037523">
    <property type="entry name" value="VOC_core"/>
</dbReference>
<dbReference type="Proteomes" id="UP000006242">
    <property type="component" value="Unassembled WGS sequence"/>
</dbReference>
<feature type="domain" description="VOC" evidence="1">
    <location>
        <begin position="153"/>
        <end position="273"/>
    </location>
</feature>
<dbReference type="RefSeq" id="WP_006912422.1">
    <property type="nucleotide sequence ID" value="NZ_AFNV02000022.1"/>
</dbReference>
<proteinExistence type="predicted"/>
<reference evidence="2 3" key="1">
    <citation type="journal article" date="2011" name="J. Bacteriol.">
        <title>Genome sequence of Salinisphaera shabanensis, a gammaproteobacterium from the harsh, variable environment of the brine-seawater interface of the Shaban Deep in the Red Sea.</title>
        <authorList>
            <person name="Antunes A."/>
            <person name="Alam I."/>
            <person name="Bajic V.B."/>
            <person name="Stingl U."/>
        </authorList>
    </citation>
    <scope>NUCLEOTIDE SEQUENCE [LARGE SCALE GENOMIC DNA]</scope>
    <source>
        <strain evidence="2 3">E1L3A</strain>
    </source>
</reference>
<evidence type="ECO:0000313" key="2">
    <source>
        <dbReference type="EMBL" id="ERJ18190.1"/>
    </source>
</evidence>
<keyword evidence="2" id="KW-0456">Lyase</keyword>
<comment type="caution">
    <text evidence="2">The sequence shown here is derived from an EMBL/GenBank/DDBJ whole genome shotgun (WGS) entry which is preliminary data.</text>
</comment>
<dbReference type="CDD" id="cd08347">
    <property type="entry name" value="PcpA_C_like"/>
    <property type="match status" value="1"/>
</dbReference>
<organism evidence="2 3">
    <name type="scientific">Salinisphaera shabanensis E1L3A</name>
    <dbReference type="NCBI Taxonomy" id="1033802"/>
    <lineage>
        <taxon>Bacteria</taxon>
        <taxon>Pseudomonadati</taxon>
        <taxon>Pseudomonadota</taxon>
        <taxon>Gammaproteobacteria</taxon>
        <taxon>Salinisphaerales</taxon>
        <taxon>Salinisphaeraceae</taxon>
        <taxon>Salinisphaera</taxon>
    </lineage>
</organism>